<name>A0ABQ9FBX5_TEGGR</name>
<keyword evidence="2" id="KW-1185">Reference proteome</keyword>
<dbReference type="Proteomes" id="UP001217089">
    <property type="component" value="Unassembled WGS sequence"/>
</dbReference>
<reference evidence="1 2" key="1">
    <citation type="submission" date="2022-12" db="EMBL/GenBank/DDBJ databases">
        <title>Chromosome-level genome of Tegillarca granosa.</title>
        <authorList>
            <person name="Kim J."/>
        </authorList>
    </citation>
    <scope>NUCLEOTIDE SEQUENCE [LARGE SCALE GENOMIC DNA]</scope>
    <source>
        <strain evidence="1">Teg-2019</strain>
        <tissue evidence="1">Adductor muscle</tissue>
    </source>
</reference>
<evidence type="ECO:0000313" key="2">
    <source>
        <dbReference type="Proteomes" id="UP001217089"/>
    </source>
</evidence>
<protein>
    <submittedName>
        <fullName evidence="1">Uncharacterized protein</fullName>
    </submittedName>
</protein>
<evidence type="ECO:0000313" key="1">
    <source>
        <dbReference type="EMBL" id="KAJ8314834.1"/>
    </source>
</evidence>
<dbReference type="SUPFAM" id="SSF101898">
    <property type="entry name" value="NHL repeat"/>
    <property type="match status" value="1"/>
</dbReference>
<proteinExistence type="predicted"/>
<accession>A0ABQ9FBX5</accession>
<sequence length="294" mass="31990">MNVNVYPICIYEYNNISVTANLYNTGVEVGNIDSSLLFEVSGIAASRRHSGVLYALNRHETTPRIYAINAANAKLMAVLSISNAHQQNWEDIAVGRCTGGTGSCIYIADTGLVQGKSPANIIYRVQEPVSIINQSLQIDSTLKFSWNVPECQTLMVDPNGQLYVISTVLGGSGKIAHLPQSSWGQSQPVVITSMATVAIATRHHDPRGGDISANGEGVIIKTANHAYYWHVLNNDYINTLAHKPKELPIHKDFGDEGGAAICWNSNGDAYYTLDEGSHEPLYFYSKLHIPSVVG</sequence>
<dbReference type="EMBL" id="JARBDR010000337">
    <property type="protein sequence ID" value="KAJ8314834.1"/>
    <property type="molecule type" value="Genomic_DNA"/>
</dbReference>
<gene>
    <name evidence="1" type="ORF">KUTeg_006984</name>
</gene>
<comment type="caution">
    <text evidence="1">The sequence shown here is derived from an EMBL/GenBank/DDBJ whole genome shotgun (WGS) entry which is preliminary data.</text>
</comment>
<organism evidence="1 2">
    <name type="scientific">Tegillarca granosa</name>
    <name type="common">Malaysian cockle</name>
    <name type="synonym">Anadara granosa</name>
    <dbReference type="NCBI Taxonomy" id="220873"/>
    <lineage>
        <taxon>Eukaryota</taxon>
        <taxon>Metazoa</taxon>
        <taxon>Spiralia</taxon>
        <taxon>Lophotrochozoa</taxon>
        <taxon>Mollusca</taxon>
        <taxon>Bivalvia</taxon>
        <taxon>Autobranchia</taxon>
        <taxon>Pteriomorphia</taxon>
        <taxon>Arcoida</taxon>
        <taxon>Arcoidea</taxon>
        <taxon>Arcidae</taxon>
        <taxon>Tegillarca</taxon>
    </lineage>
</organism>